<dbReference type="SMART" id="SM00304">
    <property type="entry name" value="HAMP"/>
    <property type="match status" value="2"/>
</dbReference>
<dbReference type="EMBL" id="SNVV01000013">
    <property type="protein sequence ID" value="TDN48965.1"/>
    <property type="molecule type" value="Genomic_DNA"/>
</dbReference>
<evidence type="ECO:0000256" key="5">
    <source>
        <dbReference type="ARBA" id="ARBA00023224"/>
    </source>
</evidence>
<feature type="domain" description="Methyl-accepting transducer" evidence="9">
    <location>
        <begin position="264"/>
        <end position="500"/>
    </location>
</feature>
<proteinExistence type="inferred from homology"/>
<accession>A0A4R6DUS7</accession>
<dbReference type="GO" id="GO:0006935">
    <property type="term" value="P:chemotaxis"/>
    <property type="evidence" value="ECO:0007669"/>
    <property type="project" value="InterPro"/>
</dbReference>
<evidence type="ECO:0000256" key="6">
    <source>
        <dbReference type="ARBA" id="ARBA00029447"/>
    </source>
</evidence>
<organism evidence="11 12">
    <name type="scientific">Azoarcus indigens</name>
    <dbReference type="NCBI Taxonomy" id="29545"/>
    <lineage>
        <taxon>Bacteria</taxon>
        <taxon>Pseudomonadati</taxon>
        <taxon>Pseudomonadota</taxon>
        <taxon>Betaproteobacteria</taxon>
        <taxon>Rhodocyclales</taxon>
        <taxon>Zoogloeaceae</taxon>
        <taxon>Azoarcus</taxon>
    </lineage>
</organism>
<dbReference type="PANTHER" id="PTHR32089">
    <property type="entry name" value="METHYL-ACCEPTING CHEMOTAXIS PROTEIN MCPB"/>
    <property type="match status" value="1"/>
</dbReference>
<dbReference type="SMART" id="SM00283">
    <property type="entry name" value="MA"/>
    <property type="match status" value="1"/>
</dbReference>
<protein>
    <submittedName>
        <fullName evidence="11">Methyl-accepting chemotaxis protein</fullName>
    </submittedName>
</protein>
<dbReference type="Gene3D" id="1.10.287.950">
    <property type="entry name" value="Methyl-accepting chemotaxis protein"/>
    <property type="match status" value="1"/>
</dbReference>
<keyword evidence="4 8" id="KW-0472">Membrane</keyword>
<dbReference type="InterPro" id="IPR004089">
    <property type="entry name" value="MCPsignal_dom"/>
</dbReference>
<reference evidence="11 12" key="1">
    <citation type="submission" date="2019-03" db="EMBL/GenBank/DDBJ databases">
        <title>Genomic Encyclopedia of Type Strains, Phase IV (KMG-IV): sequencing the most valuable type-strain genomes for metagenomic binning, comparative biology and taxonomic classification.</title>
        <authorList>
            <person name="Goeker M."/>
        </authorList>
    </citation>
    <scope>NUCLEOTIDE SEQUENCE [LARGE SCALE GENOMIC DNA]</scope>
    <source>
        <strain evidence="11 12">DSM 12121</strain>
    </source>
</reference>
<dbReference type="Pfam" id="PF12729">
    <property type="entry name" value="4HB_MCP_1"/>
    <property type="match status" value="1"/>
</dbReference>
<keyword evidence="12" id="KW-1185">Reference proteome</keyword>
<dbReference type="InterPro" id="IPR004090">
    <property type="entry name" value="Chemotax_Me-accpt_rcpt"/>
</dbReference>
<evidence type="ECO:0000313" key="11">
    <source>
        <dbReference type="EMBL" id="TDN48965.1"/>
    </source>
</evidence>
<keyword evidence="5 7" id="KW-0807">Transducer</keyword>
<dbReference type="CDD" id="cd11386">
    <property type="entry name" value="MCP_signal"/>
    <property type="match status" value="1"/>
</dbReference>
<evidence type="ECO:0000313" key="12">
    <source>
        <dbReference type="Proteomes" id="UP000295129"/>
    </source>
</evidence>
<evidence type="ECO:0000256" key="4">
    <source>
        <dbReference type="ARBA" id="ARBA00023136"/>
    </source>
</evidence>
<sequence length="536" mass="56794">MTIARRIFLLVLLLVGAALVVGAVALMQVGRMGELIHYESENILPSIQTVGGVARDFLDLRTRMLTHIASTDSKTMEELDKAITASRQAIDQKLRDYEKFISNDADRALLEEDKVAIRDYYGLIDKSLALSREGRKDEALAMGASARQISARVVKAVDAHIDFNARMAEDYAEEASAGARRSFWLMAVVIFVAASAGMALGIYTYRTVVGALNSMKEVVVGVSSSLDFTRRVAVSGNDEVADTTRAFNGLLDTVQQSLGQMVRHAGDVSAAAGRLATSANQVSTSSGEQSEASSSMAAAVEEMTVSINHVADRAGEANQLATHSGAVAQTGAQVIGKTLSDIKRIERAVSEAADIVASLDAESAKVNAVVAVIKEVADQTNLLALNAAIEAARAGEQGRGFAVVADEVRKLAERTAASTQEISATMASMQNGARNAVKGMNTAVEQVVGSVGHAEEAERSVREIENGAERTVAMVNEISEAIREQSAASSSIAQQVERIAQMTEENSAAAGSTADTAHELNSLAEAMRSEVARYRV</sequence>
<evidence type="ECO:0000256" key="2">
    <source>
        <dbReference type="ARBA" id="ARBA00022692"/>
    </source>
</evidence>
<keyword evidence="3 8" id="KW-1133">Transmembrane helix</keyword>
<dbReference type="GO" id="GO:0004888">
    <property type="term" value="F:transmembrane signaling receptor activity"/>
    <property type="evidence" value="ECO:0007669"/>
    <property type="project" value="InterPro"/>
</dbReference>
<evidence type="ECO:0000256" key="8">
    <source>
        <dbReference type="SAM" id="Phobius"/>
    </source>
</evidence>
<evidence type="ECO:0000259" key="9">
    <source>
        <dbReference type="PROSITE" id="PS50111"/>
    </source>
</evidence>
<feature type="domain" description="HAMP" evidence="10">
    <location>
        <begin position="206"/>
        <end position="259"/>
    </location>
</feature>
<evidence type="ECO:0000256" key="1">
    <source>
        <dbReference type="ARBA" id="ARBA00004141"/>
    </source>
</evidence>
<comment type="caution">
    <text evidence="11">The sequence shown here is derived from an EMBL/GenBank/DDBJ whole genome shotgun (WGS) entry which is preliminary data.</text>
</comment>
<dbReference type="FunFam" id="1.10.287.950:FF:000001">
    <property type="entry name" value="Methyl-accepting chemotaxis sensory transducer"/>
    <property type="match status" value="1"/>
</dbReference>
<dbReference type="AlphaFoldDB" id="A0A4R6DUS7"/>
<dbReference type="OrthoDB" id="9179351at2"/>
<dbReference type="PROSITE" id="PS50885">
    <property type="entry name" value="HAMP"/>
    <property type="match status" value="1"/>
</dbReference>
<dbReference type="PRINTS" id="PR00260">
    <property type="entry name" value="CHEMTRNSDUCR"/>
</dbReference>
<dbReference type="SUPFAM" id="SSF58104">
    <property type="entry name" value="Methyl-accepting chemotaxis protein (MCP) signaling domain"/>
    <property type="match status" value="1"/>
</dbReference>
<dbReference type="GO" id="GO:0016020">
    <property type="term" value="C:membrane"/>
    <property type="evidence" value="ECO:0007669"/>
    <property type="project" value="UniProtKB-SubCell"/>
</dbReference>
<dbReference type="CDD" id="cd19411">
    <property type="entry name" value="MCP2201-like_sensor"/>
    <property type="match status" value="1"/>
</dbReference>
<dbReference type="Pfam" id="PF00015">
    <property type="entry name" value="MCPsignal"/>
    <property type="match status" value="1"/>
</dbReference>
<comment type="subcellular location">
    <subcellularLocation>
        <location evidence="1">Membrane</location>
        <topology evidence="1">Multi-pass membrane protein</topology>
    </subcellularLocation>
</comment>
<gene>
    <name evidence="11" type="ORF">C7389_11386</name>
</gene>
<dbReference type="Proteomes" id="UP000295129">
    <property type="component" value="Unassembled WGS sequence"/>
</dbReference>
<comment type="similarity">
    <text evidence="6">Belongs to the methyl-accepting chemotaxis (MCP) protein family.</text>
</comment>
<evidence type="ECO:0000259" key="10">
    <source>
        <dbReference type="PROSITE" id="PS50885"/>
    </source>
</evidence>
<dbReference type="GO" id="GO:0007165">
    <property type="term" value="P:signal transduction"/>
    <property type="evidence" value="ECO:0007669"/>
    <property type="project" value="UniProtKB-KW"/>
</dbReference>
<dbReference type="InterPro" id="IPR047347">
    <property type="entry name" value="YvaQ-like_sensor"/>
</dbReference>
<evidence type="ECO:0000256" key="7">
    <source>
        <dbReference type="PROSITE-ProRule" id="PRU00284"/>
    </source>
</evidence>
<dbReference type="InterPro" id="IPR003660">
    <property type="entry name" value="HAMP_dom"/>
</dbReference>
<dbReference type="PANTHER" id="PTHR32089:SF119">
    <property type="entry name" value="METHYL-ACCEPTING CHEMOTAXIS PROTEIN CTPL"/>
    <property type="match status" value="1"/>
</dbReference>
<feature type="transmembrane region" description="Helical" evidence="8">
    <location>
        <begin position="183"/>
        <end position="205"/>
    </location>
</feature>
<dbReference type="RefSeq" id="WP_133593084.1">
    <property type="nucleotide sequence ID" value="NZ_SNVV01000013.1"/>
</dbReference>
<evidence type="ECO:0000256" key="3">
    <source>
        <dbReference type="ARBA" id="ARBA00022989"/>
    </source>
</evidence>
<keyword evidence="2 8" id="KW-0812">Transmembrane</keyword>
<dbReference type="PROSITE" id="PS50111">
    <property type="entry name" value="CHEMOTAXIS_TRANSDUC_2"/>
    <property type="match status" value="1"/>
</dbReference>
<dbReference type="InterPro" id="IPR024478">
    <property type="entry name" value="HlyB_4HB_MCP"/>
</dbReference>
<name>A0A4R6DUS7_9RHOO</name>